<keyword evidence="1" id="KW-0319">Glycerol metabolism</keyword>
<evidence type="ECO:0000256" key="4">
    <source>
        <dbReference type="ARBA" id="ARBA00023163"/>
    </source>
</evidence>
<feature type="domain" description="IclR-ED" evidence="8">
    <location>
        <begin position="72"/>
        <end position="250"/>
    </location>
</feature>
<dbReference type="PANTHER" id="PTHR30136">
    <property type="entry name" value="HELIX-TURN-HELIX TRANSCRIPTIONAL REGULATOR, ICLR FAMILY"/>
    <property type="match status" value="1"/>
</dbReference>
<dbReference type="GO" id="GO:0003700">
    <property type="term" value="F:DNA-binding transcription factor activity"/>
    <property type="evidence" value="ECO:0007669"/>
    <property type="project" value="TreeGrafter"/>
</dbReference>
<accession>A0A7K3W507</accession>
<dbReference type="SMART" id="SM00346">
    <property type="entry name" value="HTH_ICLR"/>
    <property type="match status" value="1"/>
</dbReference>
<dbReference type="EMBL" id="JAAGWF010000018">
    <property type="protein sequence ID" value="NEK59453.1"/>
    <property type="molecule type" value="Genomic_DNA"/>
</dbReference>
<dbReference type="InterPro" id="IPR005471">
    <property type="entry name" value="Tscrpt_reg_IclR_N"/>
</dbReference>
<dbReference type="AlphaFoldDB" id="A0A7K3W507"/>
<sequence length="252" mass="26778">MAGNANEAGRATSSRLLAVLESFTPADPVLTLAEIAARTGLPKSTAHRLLGDLVEWGGIERRADARYQVGLRVWKLGLLAQSTKVLGDVAHPIMEDLHRASAENVQLAILDRGAALVVERIRGSDSVHTFTRVGARLPLHATAVGKVLAAYSPEAERELVSRPLPAFTPNTITDPKRLRSALARTRAQGIAYVFEEMSAGAVSVACPIVDGTGEVRAAVSIVFRSTVPNPYRFAAALRTAAFGIGRSLSASH</sequence>
<evidence type="ECO:0000313" key="10">
    <source>
        <dbReference type="Proteomes" id="UP000470246"/>
    </source>
</evidence>
<dbReference type="Gene3D" id="3.30.450.40">
    <property type="match status" value="1"/>
</dbReference>
<dbReference type="Pfam" id="PF09339">
    <property type="entry name" value="HTH_IclR"/>
    <property type="match status" value="1"/>
</dbReference>
<dbReference type="Pfam" id="PF01614">
    <property type="entry name" value="IclR_C"/>
    <property type="match status" value="1"/>
</dbReference>
<dbReference type="RefSeq" id="WP_163482828.1">
    <property type="nucleotide sequence ID" value="NZ_JAAGWF010000018.1"/>
</dbReference>
<evidence type="ECO:0000259" key="7">
    <source>
        <dbReference type="PROSITE" id="PS51077"/>
    </source>
</evidence>
<dbReference type="GO" id="GO:0003677">
    <property type="term" value="F:DNA binding"/>
    <property type="evidence" value="ECO:0007669"/>
    <property type="project" value="UniProtKB-KW"/>
</dbReference>
<feature type="domain" description="HTH iclR-type" evidence="7">
    <location>
        <begin position="10"/>
        <end position="71"/>
    </location>
</feature>
<dbReference type="InterPro" id="IPR050707">
    <property type="entry name" value="HTH_MetabolicPath_Reg"/>
</dbReference>
<keyword evidence="4" id="KW-0804">Transcription</keyword>
<evidence type="ECO:0000313" key="9">
    <source>
        <dbReference type="EMBL" id="NEK59453.1"/>
    </source>
</evidence>
<dbReference type="GO" id="GO:0006071">
    <property type="term" value="P:glycerol metabolic process"/>
    <property type="evidence" value="ECO:0007669"/>
    <property type="project" value="UniProtKB-KW"/>
</dbReference>
<keyword evidence="2" id="KW-0805">Transcription regulation</keyword>
<comment type="function">
    <text evidence="5">May be an activator protein for the gylABX operon.</text>
</comment>
<dbReference type="Proteomes" id="UP000470246">
    <property type="component" value="Unassembled WGS sequence"/>
</dbReference>
<dbReference type="GO" id="GO:0045892">
    <property type="term" value="P:negative regulation of DNA-templated transcription"/>
    <property type="evidence" value="ECO:0007669"/>
    <property type="project" value="TreeGrafter"/>
</dbReference>
<reference evidence="9 10" key="1">
    <citation type="submission" date="2020-02" db="EMBL/GenBank/DDBJ databases">
        <title>Geodermatophilus sabuli CPCC 205279 I12A-02694.</title>
        <authorList>
            <person name="Jiang Z."/>
        </authorList>
    </citation>
    <scope>NUCLEOTIDE SEQUENCE [LARGE SCALE GENOMIC DNA]</scope>
    <source>
        <strain evidence="9 10">I12A-02694</strain>
    </source>
</reference>
<gene>
    <name evidence="9" type="ORF">GCU56_16465</name>
</gene>
<keyword evidence="3" id="KW-0238">DNA-binding</keyword>
<evidence type="ECO:0000259" key="8">
    <source>
        <dbReference type="PROSITE" id="PS51078"/>
    </source>
</evidence>
<dbReference type="PROSITE" id="PS51077">
    <property type="entry name" value="HTH_ICLR"/>
    <property type="match status" value="1"/>
</dbReference>
<dbReference type="Gene3D" id="1.10.10.10">
    <property type="entry name" value="Winged helix-like DNA-binding domain superfamily/Winged helix DNA-binding domain"/>
    <property type="match status" value="1"/>
</dbReference>
<dbReference type="InterPro" id="IPR036390">
    <property type="entry name" value="WH_DNA-bd_sf"/>
</dbReference>
<evidence type="ECO:0000256" key="6">
    <source>
        <dbReference type="ARBA" id="ARBA00070406"/>
    </source>
</evidence>
<dbReference type="InterPro" id="IPR029016">
    <property type="entry name" value="GAF-like_dom_sf"/>
</dbReference>
<dbReference type="PANTHER" id="PTHR30136:SF24">
    <property type="entry name" value="HTH-TYPE TRANSCRIPTIONAL REPRESSOR ALLR"/>
    <property type="match status" value="1"/>
</dbReference>
<evidence type="ECO:0000256" key="5">
    <source>
        <dbReference type="ARBA" id="ARBA00058938"/>
    </source>
</evidence>
<keyword evidence="10" id="KW-1185">Reference proteome</keyword>
<organism evidence="9 10">
    <name type="scientific">Geodermatophilus sabuli</name>
    <dbReference type="NCBI Taxonomy" id="1564158"/>
    <lineage>
        <taxon>Bacteria</taxon>
        <taxon>Bacillati</taxon>
        <taxon>Actinomycetota</taxon>
        <taxon>Actinomycetes</taxon>
        <taxon>Geodermatophilales</taxon>
        <taxon>Geodermatophilaceae</taxon>
        <taxon>Geodermatophilus</taxon>
    </lineage>
</organism>
<dbReference type="InterPro" id="IPR036388">
    <property type="entry name" value="WH-like_DNA-bd_sf"/>
</dbReference>
<dbReference type="FunFam" id="1.10.10.10:FF:000056">
    <property type="entry name" value="IclR family transcriptional regulator"/>
    <property type="match status" value="1"/>
</dbReference>
<proteinExistence type="predicted"/>
<name>A0A7K3W507_9ACTN</name>
<evidence type="ECO:0000256" key="3">
    <source>
        <dbReference type="ARBA" id="ARBA00023125"/>
    </source>
</evidence>
<evidence type="ECO:0000256" key="2">
    <source>
        <dbReference type="ARBA" id="ARBA00023015"/>
    </source>
</evidence>
<dbReference type="InterPro" id="IPR014757">
    <property type="entry name" value="Tscrpt_reg_IclR_C"/>
</dbReference>
<comment type="caution">
    <text evidence="9">The sequence shown here is derived from an EMBL/GenBank/DDBJ whole genome shotgun (WGS) entry which is preliminary data.</text>
</comment>
<evidence type="ECO:0000256" key="1">
    <source>
        <dbReference type="ARBA" id="ARBA00022798"/>
    </source>
</evidence>
<protein>
    <recommendedName>
        <fullName evidence="6">Glycerol operon regulatory protein</fullName>
    </recommendedName>
</protein>
<dbReference type="SUPFAM" id="SSF46785">
    <property type="entry name" value="Winged helix' DNA-binding domain"/>
    <property type="match status" value="1"/>
</dbReference>
<dbReference type="SUPFAM" id="SSF55781">
    <property type="entry name" value="GAF domain-like"/>
    <property type="match status" value="1"/>
</dbReference>
<dbReference type="PROSITE" id="PS51078">
    <property type="entry name" value="ICLR_ED"/>
    <property type="match status" value="1"/>
</dbReference>